<name>S3D6X2_OPHP1</name>
<feature type="binding site" evidence="8">
    <location>
        <position position="357"/>
    </location>
    <ligand>
        <name>Zn(2+)</name>
        <dbReference type="ChEBI" id="CHEBI:29105"/>
    </ligand>
</feature>
<feature type="binding site" evidence="8">
    <location>
        <position position="372"/>
    </location>
    <ligand>
        <name>Zn(2+)</name>
        <dbReference type="ChEBI" id="CHEBI:29105"/>
    </ligand>
</feature>
<gene>
    <name evidence="12" type="ORF">F503_06926</name>
</gene>
<keyword evidence="4" id="KW-0378">Hydrolase</keyword>
<dbReference type="CDD" id="cd09876">
    <property type="entry name" value="PIN_Nob1-like"/>
    <property type="match status" value="1"/>
</dbReference>
<dbReference type="InterPro" id="IPR039907">
    <property type="entry name" value="NOB1"/>
</dbReference>
<feature type="domain" description="Ribonuclease PIN" evidence="11">
    <location>
        <begin position="55"/>
        <end position="146"/>
    </location>
</feature>
<sequence length="503" mass="54490">MSSEITPSGPAEVPVTAVPTWVPASAASAAAPTSSPATTATPADVVDNSKPIHTLVVDTGPLIKNDIAISTLVAQAEVLVTIPSVLEEIRDPATRARVELQLLPFLTFRTPTPASVKFVTDFARRTGDLEVLSKPDLYLVALTYELECERNGGDWRLRNSPTQKGVNGKSPAAIAALAAKEAEAKELESKPEAETPAETTETATETTPEATVESLEETVADLTVEETSAETVEETGEETGETEKTTENTASADTVVEETAEDQTAEEAAAEDDENPEDDSEGEWITPANLKKVQAREARGGAPTQSLKDAKVRLQAALLTADFAMQNVALRINLNLLSTDLDRITRVKTWVLRCHGCFTVTRKMDKQFCPQCGQSTLTRTSCSTDATTGEFKIHLKRNFQFNKRGNVYSVPKPIHGSASGKLNATTQGGRGGTGGWGRDLILSEDQQEFTRKTEEQKREERRGNVRDLMDMDYLPGILTGYRNSTSQRIKVGAGRNVNAKKRK</sequence>
<comment type="similarity">
    <text evidence="1 7">Belongs to the NOB1 family.</text>
</comment>
<feature type="compositionally biased region" description="Acidic residues" evidence="9">
    <location>
        <begin position="214"/>
        <end position="240"/>
    </location>
</feature>
<proteinExistence type="inferred from homology"/>
<keyword evidence="12" id="KW-0255">Endonuclease</keyword>
<dbReference type="HOGENOM" id="CLU_024666_2_0_1"/>
<dbReference type="SUPFAM" id="SSF144206">
    <property type="entry name" value="NOB1 zinc finger-like"/>
    <property type="match status" value="1"/>
</dbReference>
<dbReference type="Gene3D" id="6.20.210.10">
    <property type="entry name" value="Nin one binding (NOB1), Zn-ribbon-like"/>
    <property type="match status" value="1"/>
</dbReference>
<dbReference type="Gene3D" id="3.40.50.1010">
    <property type="entry name" value="5'-nuclease"/>
    <property type="match status" value="1"/>
</dbReference>
<dbReference type="VEuPathDB" id="FungiDB:F503_06926"/>
<feature type="compositionally biased region" description="Acidic residues" evidence="9">
    <location>
        <begin position="255"/>
        <end position="282"/>
    </location>
</feature>
<dbReference type="GO" id="GO:0046872">
    <property type="term" value="F:metal ion binding"/>
    <property type="evidence" value="ECO:0007669"/>
    <property type="project" value="UniProtKB-UniRule"/>
</dbReference>
<feature type="compositionally biased region" description="Basic and acidic residues" evidence="9">
    <location>
        <begin position="448"/>
        <end position="466"/>
    </location>
</feature>
<dbReference type="OrthoDB" id="446759at2759"/>
<feature type="binding site" evidence="8">
    <location>
        <position position="354"/>
    </location>
    <ligand>
        <name>Zn(2+)</name>
        <dbReference type="ChEBI" id="CHEBI:29105"/>
    </ligand>
</feature>
<dbReference type="eggNOG" id="KOG2463">
    <property type="taxonomic scope" value="Eukaryota"/>
</dbReference>
<dbReference type="PIRSF" id="PIRSF037125">
    <property type="entry name" value="D-site_20S_pre-rRNA_nuclease"/>
    <property type="match status" value="1"/>
</dbReference>
<dbReference type="GO" id="GO:0005737">
    <property type="term" value="C:cytoplasm"/>
    <property type="evidence" value="ECO:0007669"/>
    <property type="project" value="UniProtKB-ARBA"/>
</dbReference>
<evidence type="ECO:0000313" key="12">
    <source>
        <dbReference type="EMBL" id="EPE09150.1"/>
    </source>
</evidence>
<evidence type="ECO:0000256" key="2">
    <source>
        <dbReference type="ARBA" id="ARBA00022722"/>
    </source>
</evidence>
<accession>S3D6X2</accession>
<dbReference type="EMBL" id="KE148147">
    <property type="protein sequence ID" value="EPE09150.1"/>
    <property type="molecule type" value="Genomic_DNA"/>
</dbReference>
<dbReference type="STRING" id="1262450.S3D6X2"/>
<evidence type="ECO:0000256" key="9">
    <source>
        <dbReference type="SAM" id="MobiDB-lite"/>
    </source>
</evidence>
<evidence type="ECO:0000313" key="13">
    <source>
        <dbReference type="Proteomes" id="UP000016923"/>
    </source>
</evidence>
<dbReference type="Pfam" id="PF17146">
    <property type="entry name" value="PIN_6"/>
    <property type="match status" value="1"/>
</dbReference>
<dbReference type="InterPro" id="IPR017117">
    <property type="entry name" value="Nob1_euk"/>
</dbReference>
<evidence type="ECO:0000256" key="5">
    <source>
        <dbReference type="ARBA" id="ARBA00022833"/>
    </source>
</evidence>
<feature type="region of interest" description="Disordered" evidence="9">
    <location>
        <begin position="179"/>
        <end position="285"/>
    </location>
</feature>
<dbReference type="PANTHER" id="PTHR12814">
    <property type="entry name" value="RNA-BINDING PROTEIN NOB1"/>
    <property type="match status" value="1"/>
</dbReference>
<keyword evidence="3 7" id="KW-0479">Metal-binding</keyword>
<evidence type="ECO:0000256" key="1">
    <source>
        <dbReference type="ARBA" id="ARBA00005858"/>
    </source>
</evidence>
<dbReference type="InterPro" id="IPR014881">
    <property type="entry name" value="NOB1_Zn-bd"/>
</dbReference>
<dbReference type="Pfam" id="PF08772">
    <property type="entry name" value="Zn_ribbon_NOB1"/>
    <property type="match status" value="1"/>
</dbReference>
<evidence type="ECO:0000259" key="11">
    <source>
        <dbReference type="Pfam" id="PF17146"/>
    </source>
</evidence>
<keyword evidence="13" id="KW-1185">Reference proteome</keyword>
<feature type="compositionally biased region" description="Low complexity" evidence="9">
    <location>
        <begin position="194"/>
        <end position="211"/>
    </location>
</feature>
<evidence type="ECO:0000256" key="8">
    <source>
        <dbReference type="PIRSR" id="PIRSR037125-1"/>
    </source>
</evidence>
<reference evidence="12 13" key="1">
    <citation type="journal article" date="2013" name="BMC Genomics">
        <title>The genome and transcriptome of the pine saprophyte Ophiostoma piceae, and a comparison with the bark beetle-associated pine pathogen Grosmannia clavigera.</title>
        <authorList>
            <person name="Haridas S."/>
            <person name="Wang Y."/>
            <person name="Lim L."/>
            <person name="Massoumi Alamouti S."/>
            <person name="Jackman S."/>
            <person name="Docking R."/>
            <person name="Robertson G."/>
            <person name="Birol I."/>
            <person name="Bohlmann J."/>
            <person name="Breuil C."/>
        </authorList>
    </citation>
    <scope>NUCLEOTIDE SEQUENCE [LARGE SCALE GENOMIC DNA]</scope>
    <source>
        <strain evidence="12 13">UAMH 11346</strain>
    </source>
</reference>
<dbReference type="GO" id="GO:0004521">
    <property type="term" value="F:RNA endonuclease activity"/>
    <property type="evidence" value="ECO:0007669"/>
    <property type="project" value="UniProtKB-UniRule"/>
</dbReference>
<dbReference type="FunFam" id="3.40.50.1010:FF:000020">
    <property type="entry name" value="20S-pre-rRNA D-site endonuclease NOB1"/>
    <property type="match status" value="1"/>
</dbReference>
<keyword evidence="5 7" id="KW-0862">Zinc</keyword>
<dbReference type="GO" id="GO:0005730">
    <property type="term" value="C:nucleolus"/>
    <property type="evidence" value="ECO:0007669"/>
    <property type="project" value="UniProtKB-SubCell"/>
</dbReference>
<comment type="function">
    <text evidence="7">Required for the synthesis of 40S ribosome subunits. Has a role in processing 20S pre-rRNA into the mature 18S rRNA, where it is required for cleavage at the 3' end of the mature 18S rRNA (D-site). Accompanies the 20S pre-rRNA from the nucleus to the cytoplasm.</text>
</comment>
<feature type="binding site" evidence="8">
    <location>
        <position position="369"/>
    </location>
    <ligand>
        <name>Zn(2+)</name>
        <dbReference type="ChEBI" id="CHEBI:29105"/>
    </ligand>
</feature>
<dbReference type="AlphaFoldDB" id="S3D6X2"/>
<evidence type="ECO:0000256" key="4">
    <source>
        <dbReference type="ARBA" id="ARBA00022801"/>
    </source>
</evidence>
<keyword evidence="6 7" id="KW-0539">Nucleus</keyword>
<dbReference type="PANTHER" id="PTHR12814:SF2">
    <property type="entry name" value="RNA-BINDING PROTEIN NOB1"/>
    <property type="match status" value="1"/>
</dbReference>
<evidence type="ECO:0000256" key="6">
    <source>
        <dbReference type="ARBA" id="ARBA00023242"/>
    </source>
</evidence>
<feature type="domain" description="Nin one binding (NOB1) Zn-ribbon-like" evidence="10">
    <location>
        <begin position="344"/>
        <end position="416"/>
    </location>
</feature>
<dbReference type="InterPro" id="IPR033411">
    <property type="entry name" value="Ribonuclease_PIN"/>
</dbReference>
<protein>
    <recommendedName>
        <fullName evidence="7">20S-pre-rRNA D-site endonuclease NOB1</fullName>
    </recommendedName>
</protein>
<dbReference type="GO" id="GO:0016787">
    <property type="term" value="F:hydrolase activity"/>
    <property type="evidence" value="ECO:0007669"/>
    <property type="project" value="UniProtKB-KW"/>
</dbReference>
<dbReference type="GO" id="GO:0030490">
    <property type="term" value="P:maturation of SSU-rRNA"/>
    <property type="evidence" value="ECO:0007669"/>
    <property type="project" value="TreeGrafter"/>
</dbReference>
<comment type="subcellular location">
    <subcellularLocation>
        <location evidence="7">Nucleus</location>
        <location evidence="7">Nucleolus</location>
    </subcellularLocation>
</comment>
<organism evidence="12 13">
    <name type="scientific">Ophiostoma piceae (strain UAMH 11346)</name>
    <name type="common">Sap stain fungus</name>
    <dbReference type="NCBI Taxonomy" id="1262450"/>
    <lineage>
        <taxon>Eukaryota</taxon>
        <taxon>Fungi</taxon>
        <taxon>Dikarya</taxon>
        <taxon>Ascomycota</taxon>
        <taxon>Pezizomycotina</taxon>
        <taxon>Sordariomycetes</taxon>
        <taxon>Sordariomycetidae</taxon>
        <taxon>Ophiostomatales</taxon>
        <taxon>Ophiostomataceae</taxon>
        <taxon>Ophiostoma</taxon>
    </lineage>
</organism>
<evidence type="ECO:0000256" key="3">
    <source>
        <dbReference type="ARBA" id="ARBA00022723"/>
    </source>
</evidence>
<dbReference type="GO" id="GO:0030688">
    <property type="term" value="C:preribosome, small subunit precursor"/>
    <property type="evidence" value="ECO:0007669"/>
    <property type="project" value="TreeGrafter"/>
</dbReference>
<evidence type="ECO:0000256" key="7">
    <source>
        <dbReference type="PIRNR" id="PIRNR037125"/>
    </source>
</evidence>
<dbReference type="InterPro" id="IPR036283">
    <property type="entry name" value="NOB1_Zf-like_sf"/>
</dbReference>
<dbReference type="OMA" id="GYELECE"/>
<feature type="region of interest" description="Disordered" evidence="9">
    <location>
        <begin position="447"/>
        <end position="466"/>
    </location>
</feature>
<evidence type="ECO:0000259" key="10">
    <source>
        <dbReference type="Pfam" id="PF08772"/>
    </source>
</evidence>
<keyword evidence="2" id="KW-0540">Nuclease</keyword>
<dbReference type="Proteomes" id="UP000016923">
    <property type="component" value="Unassembled WGS sequence"/>
</dbReference>
<feature type="compositionally biased region" description="Basic and acidic residues" evidence="9">
    <location>
        <begin position="180"/>
        <end position="193"/>
    </location>
</feature>